<dbReference type="EMBL" id="NJBN01000015">
    <property type="protein sequence ID" value="TKJ36848.1"/>
    <property type="molecule type" value="Genomic_DNA"/>
</dbReference>
<gene>
    <name evidence="2" type="ORF">CEE37_14790</name>
</gene>
<dbReference type="InterPro" id="IPR002629">
    <property type="entry name" value="Met_Synth_C/arc"/>
</dbReference>
<dbReference type="AlphaFoldDB" id="A0A532UPJ6"/>
<dbReference type="GO" id="GO:0008270">
    <property type="term" value="F:zinc ion binding"/>
    <property type="evidence" value="ECO:0007669"/>
    <property type="project" value="InterPro"/>
</dbReference>
<dbReference type="Proteomes" id="UP000319619">
    <property type="component" value="Unassembled WGS sequence"/>
</dbReference>
<organism evidence="2 3">
    <name type="scientific">candidate division LCP-89 bacterium B3_LCP</name>
    <dbReference type="NCBI Taxonomy" id="2012998"/>
    <lineage>
        <taxon>Bacteria</taxon>
        <taxon>Pseudomonadati</taxon>
        <taxon>Bacteria division LCP-89</taxon>
    </lineage>
</organism>
<evidence type="ECO:0000259" key="1">
    <source>
        <dbReference type="Pfam" id="PF01717"/>
    </source>
</evidence>
<dbReference type="GO" id="GO:0009086">
    <property type="term" value="P:methionine biosynthetic process"/>
    <property type="evidence" value="ECO:0007669"/>
    <property type="project" value="InterPro"/>
</dbReference>
<dbReference type="GO" id="GO:0003871">
    <property type="term" value="F:5-methyltetrahydropteroyltriglutamate-homocysteine S-methyltransferase activity"/>
    <property type="evidence" value="ECO:0007669"/>
    <property type="project" value="InterPro"/>
</dbReference>
<name>A0A532UPJ6_UNCL8</name>
<comment type="caution">
    <text evidence="2">The sequence shown here is derived from an EMBL/GenBank/DDBJ whole genome shotgun (WGS) entry which is preliminary data.</text>
</comment>
<feature type="domain" description="Cobalamin-independent methionine synthase MetE C-terminal/archaeal" evidence="1">
    <location>
        <begin position="93"/>
        <end position="313"/>
    </location>
</feature>
<protein>
    <submittedName>
        <fullName evidence="2">Methionine synthase</fullName>
    </submittedName>
</protein>
<evidence type="ECO:0000313" key="2">
    <source>
        <dbReference type="EMBL" id="TKJ36848.1"/>
    </source>
</evidence>
<dbReference type="SUPFAM" id="SSF51726">
    <property type="entry name" value="UROD/MetE-like"/>
    <property type="match status" value="1"/>
</dbReference>
<reference evidence="2 3" key="1">
    <citation type="submission" date="2017-06" db="EMBL/GenBank/DDBJ databases">
        <title>Novel microbial phyla capable of carbon fixation and sulfur reduction in deep-sea sediments.</title>
        <authorList>
            <person name="Huang J."/>
            <person name="Baker B."/>
            <person name="Wang Y."/>
        </authorList>
    </citation>
    <scope>NUCLEOTIDE SEQUENCE [LARGE SCALE GENOMIC DNA]</scope>
    <source>
        <strain evidence="2">B3_LCP</strain>
    </source>
</reference>
<proteinExistence type="predicted"/>
<dbReference type="InterPro" id="IPR038071">
    <property type="entry name" value="UROD/MetE-like_sf"/>
</dbReference>
<accession>A0A532UPJ6</accession>
<dbReference type="Gene3D" id="3.20.20.210">
    <property type="match status" value="1"/>
</dbReference>
<dbReference type="Pfam" id="PF01717">
    <property type="entry name" value="Meth_synt_2"/>
    <property type="match status" value="1"/>
</dbReference>
<sequence length="331" mass="37816">MLSTLPEIPAWPQLPKSNFLESMYIQFSGGMPFVELDLEKGRMHMNLSGDIYGELEKFYTRVIDEDLDYFSIHADYARGLEAFKDRMWRQKPETVKWVKGQITGPISFGLMITDHRKRAVLYHEEVFDSVLKTLVLKSRWQVRLLKKLCDQVIIFIDEPYLSSFGSAFINVTREQVVSYLGEVIEAVHNEGALAGVHCCGNTDWSILMETDIDIINFDAFEYFQGMTLYIDQLKDFLDRKGILAWGIVPTSERIESESVQSLTTNFMGKIDDLANRGISRNTLLKQALVTPSCGMGTMKYQQATLVLGLLANVSRALREETARKKKRKKAV</sequence>
<evidence type="ECO:0000313" key="3">
    <source>
        <dbReference type="Proteomes" id="UP000319619"/>
    </source>
</evidence>